<name>A0AAE8N0P7_9PEZI</name>
<dbReference type="InterPro" id="IPR007128">
    <property type="entry name" value="PMF1/Nnf1"/>
</dbReference>
<dbReference type="AlphaFoldDB" id="A0AAE8N0P7"/>
<reference evidence="11" key="1">
    <citation type="submission" date="2018-03" db="EMBL/GenBank/DDBJ databases">
        <authorList>
            <person name="Guldener U."/>
        </authorList>
    </citation>
    <scope>NUCLEOTIDE SEQUENCE</scope>
</reference>
<comment type="subcellular location">
    <subcellularLocation>
        <location evidence="2">Chromosome</location>
        <location evidence="2">Centromere</location>
        <location evidence="2">Kinetochore</location>
    </subcellularLocation>
    <subcellularLocation>
        <location evidence="1">Nucleus</location>
    </subcellularLocation>
</comment>
<evidence type="ECO:0000313" key="11">
    <source>
        <dbReference type="EMBL" id="SPO02873.1"/>
    </source>
</evidence>
<sequence length="218" mass="24052">MAEQAEQPGDDNAPPPSPPLPAPHKAVTPGPRAAKLQELFETSLRHMLGKISWENLEGCYPTIATGAPAMLKGVRKTMVERLEGMCLKEFEKIMEKREVVPKLNELEDLVAEAIRRREASPNDHPTPPDLLPPQTVLQAHLSRPLTSTTSHLNAKLQNTQSENERLFAEVTAQRSEIEALVARLEMLSSDVDSANGLLGEVVDEIAREGRDREAQMEG</sequence>
<keyword evidence="5" id="KW-0498">Mitosis</keyword>
<dbReference type="GO" id="GO:0005634">
    <property type="term" value="C:nucleus"/>
    <property type="evidence" value="ECO:0007669"/>
    <property type="project" value="UniProtKB-SubCell"/>
</dbReference>
<evidence type="ECO:0000256" key="2">
    <source>
        <dbReference type="ARBA" id="ARBA00004629"/>
    </source>
</evidence>
<dbReference type="GO" id="GO:0051301">
    <property type="term" value="P:cell division"/>
    <property type="evidence" value="ECO:0007669"/>
    <property type="project" value="UniProtKB-KW"/>
</dbReference>
<evidence type="ECO:0000256" key="3">
    <source>
        <dbReference type="ARBA" id="ARBA00022454"/>
    </source>
</evidence>
<dbReference type="GO" id="GO:0007059">
    <property type="term" value="P:chromosome segregation"/>
    <property type="evidence" value="ECO:0007669"/>
    <property type="project" value="TreeGrafter"/>
</dbReference>
<keyword evidence="9" id="KW-0137">Centromere</keyword>
<dbReference type="Proteomes" id="UP001187682">
    <property type="component" value="Unassembled WGS sequence"/>
</dbReference>
<keyword evidence="6" id="KW-0995">Kinetochore</keyword>
<evidence type="ECO:0000256" key="9">
    <source>
        <dbReference type="ARBA" id="ARBA00023328"/>
    </source>
</evidence>
<dbReference type="EMBL" id="ONZQ02000007">
    <property type="protein sequence ID" value="SPO02873.1"/>
    <property type="molecule type" value="Genomic_DNA"/>
</dbReference>
<organism evidence="11 12">
    <name type="scientific">Cephalotrichum gorgonifer</name>
    <dbReference type="NCBI Taxonomy" id="2041049"/>
    <lineage>
        <taxon>Eukaryota</taxon>
        <taxon>Fungi</taxon>
        <taxon>Dikarya</taxon>
        <taxon>Ascomycota</taxon>
        <taxon>Pezizomycotina</taxon>
        <taxon>Sordariomycetes</taxon>
        <taxon>Hypocreomycetidae</taxon>
        <taxon>Microascales</taxon>
        <taxon>Microascaceae</taxon>
        <taxon>Cephalotrichum</taxon>
    </lineage>
</organism>
<proteinExistence type="predicted"/>
<feature type="region of interest" description="Disordered" evidence="10">
    <location>
        <begin position="1"/>
        <end position="30"/>
    </location>
</feature>
<keyword evidence="4" id="KW-0132">Cell division</keyword>
<evidence type="ECO:0000256" key="5">
    <source>
        <dbReference type="ARBA" id="ARBA00022776"/>
    </source>
</evidence>
<evidence type="ECO:0000256" key="1">
    <source>
        <dbReference type="ARBA" id="ARBA00004123"/>
    </source>
</evidence>
<evidence type="ECO:0000256" key="8">
    <source>
        <dbReference type="ARBA" id="ARBA00023306"/>
    </source>
</evidence>
<evidence type="ECO:0000256" key="6">
    <source>
        <dbReference type="ARBA" id="ARBA00022838"/>
    </source>
</evidence>
<comment type="caution">
    <text evidence="11">The sequence shown here is derived from an EMBL/GenBank/DDBJ whole genome shotgun (WGS) entry which is preliminary data.</text>
</comment>
<feature type="compositionally biased region" description="Pro residues" evidence="10">
    <location>
        <begin position="13"/>
        <end position="22"/>
    </location>
</feature>
<dbReference type="PANTHER" id="PTHR15459">
    <property type="entry name" value="POLYAMINE-MODULATED FACTOR 1"/>
    <property type="match status" value="1"/>
</dbReference>
<keyword evidence="3" id="KW-0158">Chromosome</keyword>
<evidence type="ECO:0000313" key="12">
    <source>
        <dbReference type="Proteomes" id="UP001187682"/>
    </source>
</evidence>
<accession>A0AAE8N0P7</accession>
<dbReference type="PANTHER" id="PTHR15459:SF3">
    <property type="entry name" value="POLYAMINE-MODULATED FACTOR 1"/>
    <property type="match status" value="1"/>
</dbReference>
<dbReference type="Pfam" id="PF03980">
    <property type="entry name" value="Nnf1"/>
    <property type="match status" value="1"/>
</dbReference>
<evidence type="ECO:0000256" key="4">
    <source>
        <dbReference type="ARBA" id="ARBA00022618"/>
    </source>
</evidence>
<keyword evidence="12" id="KW-1185">Reference proteome</keyword>
<evidence type="ECO:0000256" key="10">
    <source>
        <dbReference type="SAM" id="MobiDB-lite"/>
    </source>
</evidence>
<keyword evidence="7" id="KW-0539">Nucleus</keyword>
<protein>
    <submittedName>
        <fullName evidence="11">Uncharacterized protein</fullName>
    </submittedName>
</protein>
<gene>
    <name evidence="11" type="ORF">DNG_05551</name>
</gene>
<dbReference type="GO" id="GO:0000444">
    <property type="term" value="C:MIS12/MIND type complex"/>
    <property type="evidence" value="ECO:0007669"/>
    <property type="project" value="InterPro"/>
</dbReference>
<evidence type="ECO:0000256" key="7">
    <source>
        <dbReference type="ARBA" id="ARBA00023242"/>
    </source>
</evidence>
<keyword evidence="8" id="KW-0131">Cell cycle</keyword>